<dbReference type="OrthoDB" id="1058792at2759"/>
<dbReference type="Proteomes" id="UP000694251">
    <property type="component" value="Chromosome 13"/>
</dbReference>
<dbReference type="InterPro" id="IPR053781">
    <property type="entry name" value="F-box_AtFBL13-like"/>
</dbReference>
<dbReference type="AlphaFoldDB" id="A0A8T1XWF9"/>
<dbReference type="EMBL" id="JAEFBJ010000013">
    <property type="protein sequence ID" value="KAG7538971.1"/>
    <property type="molecule type" value="Genomic_DNA"/>
</dbReference>
<accession>A0A8T1XWF9</accession>
<evidence type="ECO:0000313" key="3">
    <source>
        <dbReference type="Proteomes" id="UP000694251"/>
    </source>
</evidence>
<dbReference type="InterPro" id="IPR001810">
    <property type="entry name" value="F-box_dom"/>
</dbReference>
<dbReference type="Pfam" id="PF08387">
    <property type="entry name" value="FBD"/>
    <property type="match status" value="2"/>
</dbReference>
<name>A0A8T1XWF9_ARASU</name>
<dbReference type="InterPro" id="IPR006566">
    <property type="entry name" value="FBD"/>
</dbReference>
<gene>
    <name evidence="2" type="ORF">ISN44_As13g026730</name>
</gene>
<dbReference type="Pfam" id="PF00646">
    <property type="entry name" value="F-box"/>
    <property type="match status" value="1"/>
</dbReference>
<dbReference type="Pfam" id="PF24758">
    <property type="entry name" value="LRR_At5g56370"/>
    <property type="match status" value="2"/>
</dbReference>
<sequence length="836" mass="95006">MDKISGFSDDELLVKILSFLPTKDAVTTSILSKQWKFLWMRVPKLEYDEMSIYSTQFYFRYLFSEEIGYSEIYSIASERCQRMRCFIDKNLPLHSSPVMESLRLKFHNALFQPEDIKLWVDIVVSRCVQELSVDFNPFKEKPDALLPSSLYTCKSLVTLKLRNNILVDVPHVFSLPSLKTLHLERVTYADGESLQRLLSNCSVLEDLLVELCTGDNVRKFDVIIPSLLSLSFEISAGHCAAEGYRIDTPSLKYFKLTDLSKSFSGLIENMPKLEEADITAGHNIKKLLEFCTSVKRLSLLTISLRLLIKPSFVQALTAVYGDDIVFNQLEHLNFRIYGAYWSKLLYWLLIASPKLRNLEFNEIFSRDGAVDTLVRWNQLSSVPQCLLSSLQTFKWSGYNVSVQGKDLATYILGKSCQLKIATISIGQGLNDPQKKLKMETNVKCCFRGSPTCKLEVGDSETYRIASERCQRMRCFIDKNLPLHSSPVMESLRLSFFTEVFQPEDIKLWVEIAISRCAQELSVNFFPKGKRNALLPSSLYTCKSLVTLKLRYNILVDVPHVFSLPSLKTLHLERVTYADGESLQRLLSNCSVLEDLLVELCTGDNVRKFAVIIPSLLSLSFEISAHCAAEGYRIDTPSLKCFKLTDLSKSFSGLIGNMPKLEEADITAGHNIKKLLELVTSVKRLSLHTINIGTEALTAVCGDDIVFNHLEYLKFCICYTYWSKLLYRLLIASPKLRNLEFIEQLSNDGVDTLVCWKRLTSVPQCLLSSLQTFKWSIYNVSVQGKDLATYILEKSCQLKIATISIGQGLNDPQKKLEMETEVKLLFRGSPTCNLVFE</sequence>
<comment type="caution">
    <text evidence="2">The sequence shown here is derived from an EMBL/GenBank/DDBJ whole genome shotgun (WGS) entry which is preliminary data.</text>
</comment>
<proteinExistence type="predicted"/>
<protein>
    <submittedName>
        <fullName evidence="2">F-box-like domain superfamily</fullName>
    </submittedName>
</protein>
<dbReference type="PANTHER" id="PTHR31900">
    <property type="entry name" value="F-BOX/RNI SUPERFAMILY PROTEIN-RELATED"/>
    <property type="match status" value="1"/>
</dbReference>
<evidence type="ECO:0000259" key="1">
    <source>
        <dbReference type="SMART" id="SM00579"/>
    </source>
</evidence>
<reference evidence="2 3" key="1">
    <citation type="submission" date="2020-12" db="EMBL/GenBank/DDBJ databases">
        <title>Concerted genomic and epigenomic changes stabilize Arabidopsis allopolyploids.</title>
        <authorList>
            <person name="Chen Z."/>
        </authorList>
    </citation>
    <scope>NUCLEOTIDE SEQUENCE [LARGE SCALE GENOMIC DNA]</scope>
    <source>
        <strain evidence="2">As9502</strain>
        <tissue evidence="2">Leaf</tissue>
    </source>
</reference>
<dbReference type="SMART" id="SM00579">
    <property type="entry name" value="FBD"/>
    <property type="match status" value="2"/>
</dbReference>
<dbReference type="InterPro" id="IPR055411">
    <property type="entry name" value="LRR_FXL15/At3g58940/PEG3-like"/>
</dbReference>
<organism evidence="2 3">
    <name type="scientific">Arabidopsis suecica</name>
    <name type="common">Swedish thale-cress</name>
    <name type="synonym">Cardaminopsis suecica</name>
    <dbReference type="NCBI Taxonomy" id="45249"/>
    <lineage>
        <taxon>Eukaryota</taxon>
        <taxon>Viridiplantae</taxon>
        <taxon>Streptophyta</taxon>
        <taxon>Embryophyta</taxon>
        <taxon>Tracheophyta</taxon>
        <taxon>Spermatophyta</taxon>
        <taxon>Magnoliopsida</taxon>
        <taxon>eudicotyledons</taxon>
        <taxon>Gunneridae</taxon>
        <taxon>Pentapetalae</taxon>
        <taxon>rosids</taxon>
        <taxon>malvids</taxon>
        <taxon>Brassicales</taxon>
        <taxon>Brassicaceae</taxon>
        <taxon>Camelineae</taxon>
        <taxon>Arabidopsis</taxon>
    </lineage>
</organism>
<keyword evidence="3" id="KW-1185">Reference proteome</keyword>
<evidence type="ECO:0000313" key="2">
    <source>
        <dbReference type="EMBL" id="KAG7538971.1"/>
    </source>
</evidence>
<dbReference type="CDD" id="cd22160">
    <property type="entry name" value="F-box_AtFBL13-like"/>
    <property type="match status" value="1"/>
</dbReference>
<feature type="domain" description="FBD" evidence="1">
    <location>
        <begin position="763"/>
        <end position="836"/>
    </location>
</feature>
<dbReference type="InterPro" id="IPR050232">
    <property type="entry name" value="FBL13/AtMIF1-like"/>
</dbReference>
<dbReference type="PANTHER" id="PTHR31900:SF28">
    <property type="entry name" value="FBD DOMAIN-CONTAINING PROTEIN"/>
    <property type="match status" value="1"/>
</dbReference>
<feature type="domain" description="FBD" evidence="1">
    <location>
        <begin position="384"/>
        <end position="457"/>
    </location>
</feature>